<proteinExistence type="predicted"/>
<sequence>MIAKLQCVVVDCPDPLALARFYSAVLGWRVDADDSDPGWVWLTDPATRQRIAFQRVEGEYVPPRWPDPAHPQQMHLDFDVDTRADVERAQREVVALGATFLHDSGGRERGFVVFADPAGHPFCLCYGQQGVVPS</sequence>
<name>A0A3Q9FUQ7_STRLT</name>
<evidence type="ECO:0000313" key="3">
    <source>
        <dbReference type="Proteomes" id="UP000267900"/>
    </source>
</evidence>
<dbReference type="PANTHER" id="PTHR35908:SF1">
    <property type="entry name" value="CONSERVED PROTEIN"/>
    <property type="match status" value="1"/>
</dbReference>
<dbReference type="PROSITE" id="PS51819">
    <property type="entry name" value="VOC"/>
    <property type="match status" value="1"/>
</dbReference>
<keyword evidence="3" id="KW-1185">Reference proteome</keyword>
<gene>
    <name evidence="2" type="ORF">EKH77_07755</name>
</gene>
<reference evidence="2 3" key="1">
    <citation type="submission" date="2018-12" db="EMBL/GenBank/DDBJ databases">
        <title>The whole draft genome of Streptomyce luteoverticillatus CGMCC 15060.</title>
        <authorList>
            <person name="Feng Z."/>
            <person name="Chen G."/>
            <person name="Zhang J."/>
            <person name="Zhu H."/>
            <person name="Yu X."/>
            <person name="Zhang W."/>
            <person name="Zhang X."/>
        </authorList>
    </citation>
    <scope>NUCLEOTIDE SEQUENCE [LARGE SCALE GENOMIC DNA]</scope>
    <source>
        <strain evidence="2 3">CGMCC 15060</strain>
    </source>
</reference>
<dbReference type="InterPro" id="IPR041581">
    <property type="entry name" value="Glyoxalase_6"/>
</dbReference>
<dbReference type="AlphaFoldDB" id="A0A3Q9FUQ7"/>
<organism evidence="2 3">
    <name type="scientific">Streptomyces luteoverticillatus</name>
    <name type="common">Streptoverticillium luteoverticillatus</name>
    <dbReference type="NCBI Taxonomy" id="66425"/>
    <lineage>
        <taxon>Bacteria</taxon>
        <taxon>Bacillati</taxon>
        <taxon>Actinomycetota</taxon>
        <taxon>Actinomycetes</taxon>
        <taxon>Kitasatosporales</taxon>
        <taxon>Streptomycetaceae</taxon>
        <taxon>Streptomyces</taxon>
    </lineage>
</organism>
<feature type="domain" description="VOC" evidence="1">
    <location>
        <begin position="4"/>
        <end position="127"/>
    </location>
</feature>
<dbReference type="RefSeq" id="WP_126913673.1">
    <property type="nucleotide sequence ID" value="NZ_CP034587.1"/>
</dbReference>
<dbReference type="Pfam" id="PF18029">
    <property type="entry name" value="Glyoxalase_6"/>
    <property type="match status" value="1"/>
</dbReference>
<dbReference type="PANTHER" id="PTHR35908">
    <property type="entry name" value="HYPOTHETICAL FUSION PROTEIN"/>
    <property type="match status" value="1"/>
</dbReference>
<dbReference type="CDD" id="cd06587">
    <property type="entry name" value="VOC"/>
    <property type="match status" value="1"/>
</dbReference>
<accession>A0A3Q9FUQ7</accession>
<dbReference type="InterPro" id="IPR037523">
    <property type="entry name" value="VOC_core"/>
</dbReference>
<dbReference type="Proteomes" id="UP000267900">
    <property type="component" value="Chromosome"/>
</dbReference>
<dbReference type="EMBL" id="CP034587">
    <property type="protein sequence ID" value="AZQ71115.1"/>
    <property type="molecule type" value="Genomic_DNA"/>
</dbReference>
<evidence type="ECO:0000259" key="1">
    <source>
        <dbReference type="PROSITE" id="PS51819"/>
    </source>
</evidence>
<evidence type="ECO:0000313" key="2">
    <source>
        <dbReference type="EMBL" id="AZQ71115.1"/>
    </source>
</evidence>
<protein>
    <submittedName>
        <fullName evidence="2">VOC family protein</fullName>
    </submittedName>
</protein>
<dbReference type="OrthoDB" id="1645442at2"/>
<dbReference type="InterPro" id="IPR029068">
    <property type="entry name" value="Glyas_Bleomycin-R_OHBP_Dase"/>
</dbReference>
<dbReference type="Gene3D" id="3.10.180.10">
    <property type="entry name" value="2,3-Dihydroxybiphenyl 1,2-Dioxygenase, domain 1"/>
    <property type="match status" value="1"/>
</dbReference>
<dbReference type="SUPFAM" id="SSF54593">
    <property type="entry name" value="Glyoxalase/Bleomycin resistance protein/Dihydroxybiphenyl dioxygenase"/>
    <property type="match status" value="1"/>
</dbReference>